<dbReference type="Proteomes" id="UP000278807">
    <property type="component" value="Unassembled WGS sequence"/>
</dbReference>
<keyword evidence="1 3" id="KW-0547">Nucleotide-binding</keyword>
<evidence type="ECO:0000259" key="4">
    <source>
        <dbReference type="PROSITE" id="PS50067"/>
    </source>
</evidence>
<dbReference type="GO" id="GO:0008017">
    <property type="term" value="F:microtubule binding"/>
    <property type="evidence" value="ECO:0007669"/>
    <property type="project" value="InterPro"/>
</dbReference>
<dbReference type="AlphaFoldDB" id="A0A3P7WAI6"/>
<dbReference type="GO" id="GO:0007018">
    <property type="term" value="P:microtubule-based movement"/>
    <property type="evidence" value="ECO:0007669"/>
    <property type="project" value="InterPro"/>
</dbReference>
<keyword evidence="3" id="KW-0505">Motor protein</keyword>
<comment type="similarity">
    <text evidence="3">Belongs to the TRAFAC class myosin-kinesin ATPase superfamily. Kinesin family.</text>
</comment>
<dbReference type="InterPro" id="IPR001752">
    <property type="entry name" value="Kinesin_motor_dom"/>
</dbReference>
<feature type="binding site" evidence="3">
    <location>
        <begin position="38"/>
        <end position="45"/>
    </location>
    <ligand>
        <name>ATP</name>
        <dbReference type="ChEBI" id="CHEBI:30616"/>
    </ligand>
</feature>
<accession>A0A3P7WAI6</accession>
<dbReference type="SMART" id="SM00129">
    <property type="entry name" value="KISc"/>
    <property type="match status" value="1"/>
</dbReference>
<organism evidence="5 6">
    <name type="scientific">Rodentolepis nana</name>
    <name type="common">Dwarf tapeworm</name>
    <name type="synonym">Hymenolepis nana</name>
    <dbReference type="NCBI Taxonomy" id="102285"/>
    <lineage>
        <taxon>Eukaryota</taxon>
        <taxon>Metazoa</taxon>
        <taxon>Spiralia</taxon>
        <taxon>Lophotrochozoa</taxon>
        <taxon>Platyhelminthes</taxon>
        <taxon>Cestoda</taxon>
        <taxon>Eucestoda</taxon>
        <taxon>Cyclophyllidea</taxon>
        <taxon>Hymenolepididae</taxon>
        <taxon>Rodentolepis</taxon>
    </lineage>
</organism>
<dbReference type="PANTHER" id="PTHR47117:SF10">
    <property type="entry name" value="KINESIN-LIKE PROTEIN KIF1B"/>
    <property type="match status" value="1"/>
</dbReference>
<name>A0A3P7WAI6_RODNA</name>
<feature type="domain" description="Kinesin motor" evidence="4">
    <location>
        <begin position="1"/>
        <end position="202"/>
    </location>
</feature>
<gene>
    <name evidence="5" type="ORF">HNAJ_LOCUS12828</name>
</gene>
<evidence type="ECO:0000313" key="6">
    <source>
        <dbReference type="Proteomes" id="UP000278807"/>
    </source>
</evidence>
<keyword evidence="2 3" id="KW-0067">ATP-binding</keyword>
<evidence type="ECO:0000256" key="3">
    <source>
        <dbReference type="PROSITE-ProRule" id="PRU00283"/>
    </source>
</evidence>
<dbReference type="InterPro" id="IPR027417">
    <property type="entry name" value="P-loop_NTPase"/>
</dbReference>
<dbReference type="GO" id="GO:0003777">
    <property type="term" value="F:microtubule motor activity"/>
    <property type="evidence" value="ECO:0007669"/>
    <property type="project" value="InterPro"/>
</dbReference>
<reference evidence="5 6" key="1">
    <citation type="submission" date="2018-11" db="EMBL/GenBank/DDBJ databases">
        <authorList>
            <consortium name="Pathogen Informatics"/>
        </authorList>
    </citation>
    <scope>NUCLEOTIDE SEQUENCE [LARGE SCALE GENOMIC DNA]</scope>
</reference>
<dbReference type="Pfam" id="PF00225">
    <property type="entry name" value="Kinesin"/>
    <property type="match status" value="1"/>
</dbReference>
<dbReference type="PANTHER" id="PTHR47117">
    <property type="entry name" value="STAR-RELATED LIPID TRANSFER PROTEIN 9"/>
    <property type="match status" value="1"/>
</dbReference>
<sequence>MQPSDPLFASQSKIYEEIGVEALEHALEGYNVCVFAYGQTGSGKSYTMMGKPDDQKHMGLSPRLCRDLFIRLEKIKKDRGLDYQSIVELSYMEIYCERVRDLLNPYGKSNLRVREHPVYGPYVEDLSRCAVQSFDEINELMEAGNMSRTVASTNMNEASSRSHAVLTLLVTQRETDAKTQLVAEKPINKITKTMNRNLDVEK</sequence>
<dbReference type="InterPro" id="IPR036961">
    <property type="entry name" value="Kinesin_motor_dom_sf"/>
</dbReference>
<evidence type="ECO:0000313" key="5">
    <source>
        <dbReference type="EMBL" id="VDO14212.1"/>
    </source>
</evidence>
<dbReference type="EMBL" id="UZAE01014702">
    <property type="protein sequence ID" value="VDO14212.1"/>
    <property type="molecule type" value="Genomic_DNA"/>
</dbReference>
<evidence type="ECO:0000256" key="2">
    <source>
        <dbReference type="ARBA" id="ARBA00022840"/>
    </source>
</evidence>
<proteinExistence type="inferred from homology"/>
<dbReference type="PROSITE" id="PS50067">
    <property type="entry name" value="KINESIN_MOTOR_2"/>
    <property type="match status" value="1"/>
</dbReference>
<dbReference type="PRINTS" id="PR00380">
    <property type="entry name" value="KINESINHEAVY"/>
</dbReference>
<keyword evidence="6" id="KW-1185">Reference proteome</keyword>
<dbReference type="GO" id="GO:0005524">
    <property type="term" value="F:ATP binding"/>
    <property type="evidence" value="ECO:0007669"/>
    <property type="project" value="UniProtKB-UniRule"/>
</dbReference>
<dbReference type="OrthoDB" id="3176171at2759"/>
<evidence type="ECO:0000256" key="1">
    <source>
        <dbReference type="ARBA" id="ARBA00022741"/>
    </source>
</evidence>
<dbReference type="SUPFAM" id="SSF52540">
    <property type="entry name" value="P-loop containing nucleoside triphosphate hydrolases"/>
    <property type="match status" value="1"/>
</dbReference>
<dbReference type="Gene3D" id="3.40.850.10">
    <property type="entry name" value="Kinesin motor domain"/>
    <property type="match status" value="1"/>
</dbReference>
<protein>
    <recommendedName>
        <fullName evidence="4">Kinesin motor domain-containing protein</fullName>
    </recommendedName>
</protein>